<reference evidence="17 18" key="1">
    <citation type="journal article" date="2014" name="PLoS Genet.">
        <title>Phylogenetically driven sequencing of extremely halophilic archaea reveals strategies for static and dynamic osmo-response.</title>
        <authorList>
            <person name="Becker E.A."/>
            <person name="Seitzer P.M."/>
            <person name="Tritt A."/>
            <person name="Larsen D."/>
            <person name="Krusor M."/>
            <person name="Yao A.I."/>
            <person name="Wu D."/>
            <person name="Madern D."/>
            <person name="Eisen J.A."/>
            <person name="Darling A.E."/>
            <person name="Facciotti M.T."/>
        </authorList>
    </citation>
    <scope>NUCLEOTIDE SEQUENCE [LARGE SCALE GENOMIC DNA]</scope>
    <source>
        <strain evidence="17 18">JCM 10879</strain>
    </source>
</reference>
<comment type="cofactor">
    <cofactor evidence="1">
        <name>FMN</name>
        <dbReference type="ChEBI" id="CHEBI:58210"/>
    </cofactor>
</comment>
<evidence type="ECO:0000256" key="12">
    <source>
        <dbReference type="ARBA" id="ARBA00023136"/>
    </source>
</evidence>
<dbReference type="GO" id="GO:0006072">
    <property type="term" value="P:glycerol-3-phosphate metabolic process"/>
    <property type="evidence" value="ECO:0007669"/>
    <property type="project" value="InterPro"/>
</dbReference>
<comment type="similarity">
    <text evidence="5">Belongs to the FAD-dependent glycerol-3-phosphate dehydrogenase family.</text>
</comment>
<dbReference type="InterPro" id="IPR006076">
    <property type="entry name" value="FAD-dep_OxRdtase"/>
</dbReference>
<dbReference type="RefSeq" id="WP_006673451.1">
    <property type="nucleotide sequence ID" value="NZ_AOMA01000125.1"/>
</dbReference>
<dbReference type="PROSITE" id="PS00978">
    <property type="entry name" value="FAD_G3PDH_2"/>
    <property type="match status" value="1"/>
</dbReference>
<organism evidence="17 18">
    <name type="scientific">Halobiforma nitratireducens JCM 10879</name>
    <dbReference type="NCBI Taxonomy" id="1227454"/>
    <lineage>
        <taxon>Archaea</taxon>
        <taxon>Methanobacteriati</taxon>
        <taxon>Methanobacteriota</taxon>
        <taxon>Stenosarchaea group</taxon>
        <taxon>Halobacteria</taxon>
        <taxon>Halobacteriales</taxon>
        <taxon>Natrialbaceae</taxon>
        <taxon>Halobiforma</taxon>
    </lineage>
</organism>
<evidence type="ECO:0000256" key="1">
    <source>
        <dbReference type="ARBA" id="ARBA00001917"/>
    </source>
</evidence>
<dbReference type="Gene3D" id="3.50.50.60">
    <property type="entry name" value="FAD/NAD(P)-binding domain"/>
    <property type="match status" value="2"/>
</dbReference>
<dbReference type="Gene3D" id="1.10.10.1100">
    <property type="entry name" value="BFD-like [2Fe-2S]-binding domain"/>
    <property type="match status" value="1"/>
</dbReference>
<dbReference type="Gene3D" id="3.30.9.10">
    <property type="entry name" value="D-Amino Acid Oxidase, subunit A, domain 2"/>
    <property type="match status" value="1"/>
</dbReference>
<dbReference type="GO" id="GO:0010181">
    <property type="term" value="F:FMN binding"/>
    <property type="evidence" value="ECO:0007669"/>
    <property type="project" value="InterPro"/>
</dbReference>
<evidence type="ECO:0000313" key="17">
    <source>
        <dbReference type="EMBL" id="EMA35328.1"/>
    </source>
</evidence>
<feature type="domain" description="BFD-like [2Fe-2S]-binding" evidence="16">
    <location>
        <begin position="437"/>
        <end position="483"/>
    </location>
</feature>
<dbReference type="PANTHER" id="PTHR11985">
    <property type="entry name" value="GLYCEROL-3-PHOSPHATE DEHYDROGENASE"/>
    <property type="match status" value="1"/>
</dbReference>
<dbReference type="InterPro" id="IPR036188">
    <property type="entry name" value="FAD/NAD-bd_sf"/>
</dbReference>
<dbReference type="GO" id="GO:0005886">
    <property type="term" value="C:plasma membrane"/>
    <property type="evidence" value="ECO:0007669"/>
    <property type="project" value="UniProtKB-SubCell"/>
</dbReference>
<dbReference type="Pfam" id="PF01266">
    <property type="entry name" value="DAO"/>
    <property type="match status" value="1"/>
</dbReference>
<evidence type="ECO:0000259" key="16">
    <source>
        <dbReference type="Pfam" id="PF04324"/>
    </source>
</evidence>
<evidence type="ECO:0000256" key="6">
    <source>
        <dbReference type="ARBA" id="ARBA00011331"/>
    </source>
</evidence>
<keyword evidence="9" id="KW-0285">Flavoprotein</keyword>
<evidence type="ECO:0000256" key="13">
    <source>
        <dbReference type="ARBA" id="ARBA00049055"/>
    </source>
</evidence>
<evidence type="ECO:0000256" key="10">
    <source>
        <dbReference type="ARBA" id="ARBA00022827"/>
    </source>
</evidence>
<accession>M0LQE6</accession>
<dbReference type="SUPFAM" id="SSF54373">
    <property type="entry name" value="FAD-linked reductases, C-terminal domain"/>
    <property type="match status" value="1"/>
</dbReference>
<dbReference type="InterPro" id="IPR000447">
    <property type="entry name" value="G3P_DH_FAD-dep"/>
</dbReference>
<dbReference type="PANTHER" id="PTHR11985:SF15">
    <property type="entry name" value="GLYCEROL-3-PHOSPHATE DEHYDROGENASE, MITOCHONDRIAL"/>
    <property type="match status" value="1"/>
</dbReference>
<keyword evidence="18" id="KW-1185">Reference proteome</keyword>
<evidence type="ECO:0000256" key="7">
    <source>
        <dbReference type="ARBA" id="ARBA00013029"/>
    </source>
</evidence>
<proteinExistence type="inferred from homology"/>
<dbReference type="GO" id="GO:0050660">
    <property type="term" value="F:flavin adenine dinucleotide binding"/>
    <property type="evidence" value="ECO:0007669"/>
    <property type="project" value="InterPro"/>
</dbReference>
<evidence type="ECO:0000256" key="9">
    <source>
        <dbReference type="ARBA" id="ARBA00022630"/>
    </source>
</evidence>
<comment type="caution">
    <text evidence="17">The sequence shown here is derived from an EMBL/GenBank/DDBJ whole genome shotgun (WGS) entry which is preliminary data.</text>
</comment>
<comment type="pathway">
    <text evidence="4">Polyol metabolism; glycerol degradation via glycerol kinase pathway; glycerone phosphate from sn-glycerol 3-phosphate (anaerobic route): step 1/1.</text>
</comment>
<evidence type="ECO:0000256" key="8">
    <source>
        <dbReference type="ARBA" id="ARBA00022475"/>
    </source>
</evidence>
<dbReference type="EC" id="1.1.5.3" evidence="7"/>
<comment type="cofactor">
    <cofactor evidence="2">
        <name>FAD</name>
        <dbReference type="ChEBI" id="CHEBI:57692"/>
    </cofactor>
</comment>
<evidence type="ECO:0000256" key="11">
    <source>
        <dbReference type="ARBA" id="ARBA00023002"/>
    </source>
</evidence>
<evidence type="ECO:0000259" key="15">
    <source>
        <dbReference type="Pfam" id="PF01266"/>
    </source>
</evidence>
<protein>
    <recommendedName>
        <fullName evidence="7">glycerol-3-phosphate dehydrogenase</fullName>
        <ecNumber evidence="7">1.1.5.3</ecNumber>
    </recommendedName>
</protein>
<dbReference type="AlphaFoldDB" id="M0LQE6"/>
<keyword evidence="8" id="KW-1003">Cell membrane</keyword>
<dbReference type="GO" id="GO:0019563">
    <property type="term" value="P:glycerol catabolic process"/>
    <property type="evidence" value="ECO:0007669"/>
    <property type="project" value="UniProtKB-UniPathway"/>
</dbReference>
<dbReference type="NCBIfam" id="NF008313">
    <property type="entry name" value="PRK11101.1"/>
    <property type="match status" value="1"/>
</dbReference>
<dbReference type="PRINTS" id="PR01001">
    <property type="entry name" value="FADG3PDH"/>
</dbReference>
<comment type="subunit">
    <text evidence="6">Composed of a catalytic GlpA/B dimer and of membrane bound GlpC.</text>
</comment>
<dbReference type="STRING" id="1227454.C446_12729"/>
<keyword evidence="10" id="KW-0274">FAD</keyword>
<evidence type="ECO:0000256" key="5">
    <source>
        <dbReference type="ARBA" id="ARBA00007330"/>
    </source>
</evidence>
<dbReference type="InterPro" id="IPR041854">
    <property type="entry name" value="BFD-like_2Fe2S-bd_dom_sf"/>
</dbReference>
<feature type="domain" description="FAD dependent oxidoreductase" evidence="15">
    <location>
        <begin position="6"/>
        <end position="371"/>
    </location>
</feature>
<dbReference type="Pfam" id="PF04324">
    <property type="entry name" value="Fer2_BFD"/>
    <property type="match status" value="1"/>
</dbReference>
<comment type="subcellular location">
    <subcellularLocation>
        <location evidence="3">Cell membrane</location>
        <topology evidence="3">Peripheral membrane protein</topology>
    </subcellularLocation>
</comment>
<gene>
    <name evidence="17" type="ORF">C446_12729</name>
</gene>
<dbReference type="CDD" id="cd19946">
    <property type="entry name" value="GlpA-like_Fer2_BFD-like"/>
    <property type="match status" value="1"/>
</dbReference>
<dbReference type="SUPFAM" id="SSF51905">
    <property type="entry name" value="FAD/NAD(P)-binding domain"/>
    <property type="match status" value="1"/>
</dbReference>
<comment type="catalytic activity">
    <reaction evidence="13">
        <text>a quinone + sn-glycerol 3-phosphate = dihydroxyacetone phosphate + a quinol</text>
        <dbReference type="Rhea" id="RHEA:18977"/>
        <dbReference type="ChEBI" id="CHEBI:24646"/>
        <dbReference type="ChEBI" id="CHEBI:57597"/>
        <dbReference type="ChEBI" id="CHEBI:57642"/>
        <dbReference type="ChEBI" id="CHEBI:132124"/>
        <dbReference type="EC" id="1.1.5.3"/>
    </reaction>
</comment>
<dbReference type="Proteomes" id="UP000011607">
    <property type="component" value="Unassembled WGS sequence"/>
</dbReference>
<dbReference type="EMBL" id="AOMA01000125">
    <property type="protein sequence ID" value="EMA35328.1"/>
    <property type="molecule type" value="Genomic_DNA"/>
</dbReference>
<feature type="region of interest" description="Disordered" evidence="14">
    <location>
        <begin position="550"/>
        <end position="574"/>
    </location>
</feature>
<dbReference type="NCBIfam" id="TIGR03377">
    <property type="entry name" value="glycerol3P_GlpA"/>
    <property type="match status" value="1"/>
</dbReference>
<dbReference type="InterPro" id="IPR017752">
    <property type="entry name" value="G3P_DH_GlpA_su"/>
</dbReference>
<evidence type="ECO:0000256" key="2">
    <source>
        <dbReference type="ARBA" id="ARBA00001974"/>
    </source>
</evidence>
<evidence type="ECO:0000313" key="18">
    <source>
        <dbReference type="Proteomes" id="UP000011607"/>
    </source>
</evidence>
<dbReference type="PATRIC" id="fig|1227454.3.peg.2604"/>
<keyword evidence="12" id="KW-0472">Membrane</keyword>
<evidence type="ECO:0000256" key="4">
    <source>
        <dbReference type="ARBA" id="ARBA00005157"/>
    </source>
</evidence>
<evidence type="ECO:0000256" key="14">
    <source>
        <dbReference type="SAM" id="MobiDB-lite"/>
    </source>
</evidence>
<keyword evidence="11" id="KW-0560">Oxidoreductase</keyword>
<name>M0LQE6_9EURY</name>
<dbReference type="PROSITE" id="PS51257">
    <property type="entry name" value="PROKAR_LIPOPROTEIN"/>
    <property type="match status" value="1"/>
</dbReference>
<evidence type="ECO:0000256" key="3">
    <source>
        <dbReference type="ARBA" id="ARBA00004202"/>
    </source>
</evidence>
<dbReference type="GO" id="GO:0009331">
    <property type="term" value="C:glycerol-3-phosphate dehydrogenase (FAD) complex"/>
    <property type="evidence" value="ECO:0007669"/>
    <property type="project" value="InterPro"/>
</dbReference>
<sequence>MARDTDVLVLGGGSTGCGIVRDLAMRGLDVTLVERGNLTDGTTGRMHGLLHSGGRYAVSDQASARECIEENRVLREIAGHCVEETSGLFVKRPEDSDEYFQKKLEGCRDCDIPAQVLSGREAREIEPYLAKDIDRAIEVPDGAIDPFRLCVANAVDAERHGARVETHAEVIDLLREGDDVYGVEVRHDSGPGKRTHRTPGTTEEITAEYVVNATGAWAGQIGAMADLDIEVRPSKGVMTIMNVRQVDTVVNRCRPKGDADIIVPHETTAILGTTDEEVEDPDDYPEEQWEVDQMIDTLTELVPILEEARTVRSFWGVRPLYEPPGTGTQDPTDITRDFFLLDHDERDGVAGIASIVGGKFTTYRAMAEEIADHVCDELGVDTRCHTADEALPGSENLAELEDAMDDFGLRSPIARRSKQRLGSRSREVLETDEANPVICTCEGVTRAEIQDAIEQSGSDLNSVRIRTRASMGNCQGGFCTQKMAHELHPEYDEPTARAALDELYQERWKGQRHALWGEQLSQAMLSYALHATTLNRDADPAGVEDSLEFEAFDSGPDTATGTAANRRTDGGEGR</sequence>
<dbReference type="OrthoDB" id="36306at2157"/>
<dbReference type="UniPathway" id="UPA00618">
    <property type="reaction ID" value="UER00673"/>
</dbReference>
<dbReference type="InterPro" id="IPR007419">
    <property type="entry name" value="BFD-like_2Fe2S-bd_dom"/>
</dbReference>
<dbReference type="eggNOG" id="arCOG05746">
    <property type="taxonomic scope" value="Archaea"/>
</dbReference>
<dbReference type="GO" id="GO:0004368">
    <property type="term" value="F:glycerol-3-phosphate dehydrogenase (quinone) activity"/>
    <property type="evidence" value="ECO:0007669"/>
    <property type="project" value="UniProtKB-EC"/>
</dbReference>